<reference evidence="17 18" key="1">
    <citation type="submission" date="2018-11" db="EMBL/GenBank/DDBJ databases">
        <title>Arenibacter aquaticus sp.nov., a marine bacterium isolated from surface seawater in the South China Sea.</title>
        <authorList>
            <person name="Guo J."/>
            <person name="Sun J."/>
        </authorList>
    </citation>
    <scope>NUCLEOTIDE SEQUENCE [LARGE SCALE GENOMIC DNA]</scope>
    <source>
        <strain evidence="17 18">GUO666</strain>
    </source>
</reference>
<dbReference type="InterPro" id="IPR011123">
    <property type="entry name" value="Y_Y_Y"/>
</dbReference>
<dbReference type="InterPro" id="IPR009057">
    <property type="entry name" value="Homeodomain-like_sf"/>
</dbReference>
<evidence type="ECO:0000256" key="13">
    <source>
        <dbReference type="SAM" id="Phobius"/>
    </source>
</evidence>
<keyword evidence="6 17" id="KW-0418">Kinase</keyword>
<feature type="domain" description="Histidine kinase" evidence="15">
    <location>
        <begin position="814"/>
        <end position="1038"/>
    </location>
</feature>
<gene>
    <name evidence="17" type="ORF">EHW67_03760</name>
</gene>
<evidence type="ECO:0000256" key="8">
    <source>
        <dbReference type="ARBA" id="ARBA00023012"/>
    </source>
</evidence>
<dbReference type="GO" id="GO:0005524">
    <property type="term" value="F:ATP binding"/>
    <property type="evidence" value="ECO:0007669"/>
    <property type="project" value="UniProtKB-KW"/>
</dbReference>
<dbReference type="GO" id="GO:0043565">
    <property type="term" value="F:sequence-specific DNA binding"/>
    <property type="evidence" value="ECO:0007669"/>
    <property type="project" value="InterPro"/>
</dbReference>
<dbReference type="InterPro" id="IPR013783">
    <property type="entry name" value="Ig-like_fold"/>
</dbReference>
<dbReference type="InterPro" id="IPR004358">
    <property type="entry name" value="Sig_transdc_His_kin-like_C"/>
</dbReference>
<dbReference type="Pfam" id="PF07494">
    <property type="entry name" value="Reg_prop"/>
    <property type="match status" value="3"/>
</dbReference>
<dbReference type="Pfam" id="PF00072">
    <property type="entry name" value="Response_reg"/>
    <property type="match status" value="1"/>
</dbReference>
<dbReference type="FunFam" id="1.10.287.130:FF:000045">
    <property type="entry name" value="Two-component system sensor histidine kinase/response regulator"/>
    <property type="match status" value="1"/>
</dbReference>
<dbReference type="PROSITE" id="PS01124">
    <property type="entry name" value="HTH_ARAC_FAMILY_2"/>
    <property type="match status" value="1"/>
</dbReference>
<dbReference type="Pfam" id="PF00512">
    <property type="entry name" value="HisKA"/>
    <property type="match status" value="1"/>
</dbReference>
<proteinExistence type="predicted"/>
<comment type="caution">
    <text evidence="17">The sequence shown here is derived from an EMBL/GenBank/DDBJ whole genome shotgun (WGS) entry which is preliminary data.</text>
</comment>
<evidence type="ECO:0000256" key="3">
    <source>
        <dbReference type="ARBA" id="ARBA00022553"/>
    </source>
</evidence>
<keyword evidence="5" id="KW-0547">Nucleotide-binding</keyword>
<dbReference type="Gene3D" id="1.10.287.130">
    <property type="match status" value="1"/>
</dbReference>
<dbReference type="Gene3D" id="2.60.40.10">
    <property type="entry name" value="Immunoglobulins"/>
    <property type="match status" value="1"/>
</dbReference>
<evidence type="ECO:0000259" key="16">
    <source>
        <dbReference type="PROSITE" id="PS50110"/>
    </source>
</evidence>
<evidence type="ECO:0000313" key="18">
    <source>
        <dbReference type="Proteomes" id="UP000267585"/>
    </source>
</evidence>
<dbReference type="PANTHER" id="PTHR43547:SF2">
    <property type="entry name" value="HYBRID SIGNAL TRANSDUCTION HISTIDINE KINASE C"/>
    <property type="match status" value="1"/>
</dbReference>
<keyword evidence="18" id="KW-1185">Reference proteome</keyword>
<dbReference type="Gene3D" id="1.10.10.60">
    <property type="entry name" value="Homeodomain-like"/>
    <property type="match status" value="1"/>
</dbReference>
<dbReference type="PANTHER" id="PTHR43547">
    <property type="entry name" value="TWO-COMPONENT HISTIDINE KINASE"/>
    <property type="match status" value="1"/>
</dbReference>
<dbReference type="InterPro" id="IPR018062">
    <property type="entry name" value="HTH_AraC-typ_CS"/>
</dbReference>
<evidence type="ECO:0000256" key="12">
    <source>
        <dbReference type="PROSITE-ProRule" id="PRU00169"/>
    </source>
</evidence>
<comment type="catalytic activity">
    <reaction evidence="1">
        <text>ATP + protein L-histidine = ADP + protein N-phospho-L-histidine.</text>
        <dbReference type="EC" id="2.7.13.3"/>
    </reaction>
</comment>
<evidence type="ECO:0000256" key="6">
    <source>
        <dbReference type="ARBA" id="ARBA00022777"/>
    </source>
</evidence>
<dbReference type="InterPro" id="IPR011006">
    <property type="entry name" value="CheY-like_superfamily"/>
</dbReference>
<evidence type="ECO:0000256" key="2">
    <source>
        <dbReference type="ARBA" id="ARBA00012438"/>
    </source>
</evidence>
<accession>A0A3S0INW3</accession>
<evidence type="ECO:0000256" key="4">
    <source>
        <dbReference type="ARBA" id="ARBA00022679"/>
    </source>
</evidence>
<dbReference type="PROSITE" id="PS00041">
    <property type="entry name" value="HTH_ARAC_FAMILY_1"/>
    <property type="match status" value="1"/>
</dbReference>
<dbReference type="InterPro" id="IPR005467">
    <property type="entry name" value="His_kinase_dom"/>
</dbReference>
<dbReference type="Pfam" id="PF07495">
    <property type="entry name" value="Y_Y_Y"/>
    <property type="match status" value="1"/>
</dbReference>
<dbReference type="Gene3D" id="3.40.50.2300">
    <property type="match status" value="1"/>
</dbReference>
<dbReference type="PRINTS" id="PR00344">
    <property type="entry name" value="BCTRLSENSOR"/>
</dbReference>
<keyword evidence="13" id="KW-0812">Transmembrane</keyword>
<feature type="transmembrane region" description="Helical" evidence="13">
    <location>
        <begin position="760"/>
        <end position="782"/>
    </location>
</feature>
<dbReference type="InterPro" id="IPR036890">
    <property type="entry name" value="HATPase_C_sf"/>
</dbReference>
<dbReference type="Pfam" id="PF12833">
    <property type="entry name" value="HTH_18"/>
    <property type="match status" value="1"/>
</dbReference>
<dbReference type="SUPFAM" id="SSF47384">
    <property type="entry name" value="Homodimeric domain of signal transducing histidine kinase"/>
    <property type="match status" value="1"/>
</dbReference>
<dbReference type="GO" id="GO:0000155">
    <property type="term" value="F:phosphorelay sensor kinase activity"/>
    <property type="evidence" value="ECO:0007669"/>
    <property type="project" value="InterPro"/>
</dbReference>
<evidence type="ECO:0000256" key="5">
    <source>
        <dbReference type="ARBA" id="ARBA00022741"/>
    </source>
</evidence>
<keyword evidence="11" id="KW-0804">Transcription</keyword>
<dbReference type="InterPro" id="IPR015943">
    <property type="entry name" value="WD40/YVTN_repeat-like_dom_sf"/>
</dbReference>
<dbReference type="InterPro" id="IPR036097">
    <property type="entry name" value="HisK_dim/P_sf"/>
</dbReference>
<dbReference type="EC" id="2.7.13.3" evidence="2"/>
<dbReference type="SMART" id="SM00388">
    <property type="entry name" value="HisKA"/>
    <property type="match status" value="1"/>
</dbReference>
<dbReference type="GO" id="GO:0003700">
    <property type="term" value="F:DNA-binding transcription factor activity"/>
    <property type="evidence" value="ECO:0007669"/>
    <property type="project" value="InterPro"/>
</dbReference>
<dbReference type="CDD" id="cd00075">
    <property type="entry name" value="HATPase"/>
    <property type="match status" value="1"/>
</dbReference>
<evidence type="ECO:0000259" key="14">
    <source>
        <dbReference type="PROSITE" id="PS01124"/>
    </source>
</evidence>
<evidence type="ECO:0000256" key="1">
    <source>
        <dbReference type="ARBA" id="ARBA00000085"/>
    </source>
</evidence>
<dbReference type="RefSeq" id="WP_126161026.1">
    <property type="nucleotide sequence ID" value="NZ_RQPJ01000002.1"/>
</dbReference>
<dbReference type="SMART" id="SM00387">
    <property type="entry name" value="HATPase_c"/>
    <property type="match status" value="1"/>
</dbReference>
<dbReference type="InterPro" id="IPR001789">
    <property type="entry name" value="Sig_transdc_resp-reg_receiver"/>
</dbReference>
<dbReference type="Gene3D" id="3.30.565.10">
    <property type="entry name" value="Histidine kinase-like ATPase, C-terminal domain"/>
    <property type="match status" value="1"/>
</dbReference>
<evidence type="ECO:0000259" key="15">
    <source>
        <dbReference type="PROSITE" id="PS50109"/>
    </source>
</evidence>
<dbReference type="CDD" id="cd00146">
    <property type="entry name" value="PKD"/>
    <property type="match status" value="1"/>
</dbReference>
<dbReference type="PROSITE" id="PS50109">
    <property type="entry name" value="HIS_KIN"/>
    <property type="match status" value="1"/>
</dbReference>
<dbReference type="Pfam" id="PF02518">
    <property type="entry name" value="HATPase_c"/>
    <property type="match status" value="1"/>
</dbReference>
<dbReference type="InterPro" id="IPR003594">
    <property type="entry name" value="HATPase_dom"/>
</dbReference>
<dbReference type="Proteomes" id="UP000267585">
    <property type="component" value="Unassembled WGS sequence"/>
</dbReference>
<keyword evidence="7" id="KW-0067">ATP-binding</keyword>
<evidence type="ECO:0000256" key="7">
    <source>
        <dbReference type="ARBA" id="ARBA00022840"/>
    </source>
</evidence>
<dbReference type="CDD" id="cd00082">
    <property type="entry name" value="HisKA"/>
    <property type="match status" value="1"/>
</dbReference>
<dbReference type="SUPFAM" id="SSF52172">
    <property type="entry name" value="CheY-like"/>
    <property type="match status" value="1"/>
</dbReference>
<keyword evidence="4" id="KW-0808">Transferase</keyword>
<dbReference type="SMART" id="SM00342">
    <property type="entry name" value="HTH_ARAC"/>
    <property type="match status" value="1"/>
</dbReference>
<dbReference type="EMBL" id="RQPJ01000002">
    <property type="protein sequence ID" value="RTE54295.1"/>
    <property type="molecule type" value="Genomic_DNA"/>
</dbReference>
<protein>
    <recommendedName>
        <fullName evidence="2">histidine kinase</fullName>
        <ecNumber evidence="2">2.7.13.3</ecNumber>
    </recommendedName>
</protein>
<evidence type="ECO:0000256" key="10">
    <source>
        <dbReference type="ARBA" id="ARBA00023125"/>
    </source>
</evidence>
<keyword evidence="10" id="KW-0238">DNA-binding</keyword>
<keyword evidence="8" id="KW-0902">Two-component regulatory system</keyword>
<dbReference type="OrthoDB" id="1522078at2"/>
<organism evidence="17 18">
    <name type="scientific">Arenibacter aquaticus</name>
    <dbReference type="NCBI Taxonomy" id="2489054"/>
    <lineage>
        <taxon>Bacteria</taxon>
        <taxon>Pseudomonadati</taxon>
        <taxon>Bacteroidota</taxon>
        <taxon>Flavobacteriia</taxon>
        <taxon>Flavobacteriales</taxon>
        <taxon>Flavobacteriaceae</taxon>
        <taxon>Arenibacter</taxon>
    </lineage>
</organism>
<dbReference type="PROSITE" id="PS50110">
    <property type="entry name" value="RESPONSE_REGULATORY"/>
    <property type="match status" value="1"/>
</dbReference>
<feature type="domain" description="HTH araC/xylS-type" evidence="14">
    <location>
        <begin position="1204"/>
        <end position="1303"/>
    </location>
</feature>
<evidence type="ECO:0000256" key="9">
    <source>
        <dbReference type="ARBA" id="ARBA00023015"/>
    </source>
</evidence>
<keyword evidence="3 12" id="KW-0597">Phosphoprotein</keyword>
<evidence type="ECO:0000256" key="11">
    <source>
        <dbReference type="ARBA" id="ARBA00023163"/>
    </source>
</evidence>
<dbReference type="Gene3D" id="2.130.10.10">
    <property type="entry name" value="YVTN repeat-like/Quinoprotein amine dehydrogenase"/>
    <property type="match status" value="3"/>
</dbReference>
<keyword evidence="13" id="KW-0472">Membrane</keyword>
<dbReference type="SUPFAM" id="SSF63829">
    <property type="entry name" value="Calcium-dependent phosphotriesterase"/>
    <property type="match status" value="3"/>
</dbReference>
<dbReference type="InterPro" id="IPR003661">
    <property type="entry name" value="HisK_dim/P_dom"/>
</dbReference>
<feature type="domain" description="Response regulatory" evidence="16">
    <location>
        <begin position="1061"/>
        <end position="1176"/>
    </location>
</feature>
<dbReference type="InterPro" id="IPR011110">
    <property type="entry name" value="Reg_prop"/>
</dbReference>
<keyword evidence="9" id="KW-0805">Transcription regulation</keyword>
<dbReference type="SMART" id="SM00448">
    <property type="entry name" value="REC"/>
    <property type="match status" value="1"/>
</dbReference>
<sequence>MFNKQLYYPLVFFCFWFIGTVLSVAQEPSTTYEITRFKLPIETNATDILEDAYGFVWIATTNGLWRYDGGNFKNYIKNENEATSITDNHISCLYEDTDGTLWVGTYGGGLLKYDREYDRFQRFIHNETDPKSLSFNEVRVIFETSGKEFYVGTDGGGLNRMDREKGTFKNYAHEVNDSLSISHNNVLAIEEGPADVLYVGTWIGLNIFDPKTEKFKRLSQKSGGAAHYYPNLEYYEELILSNTKLYTLDSSNDFQNFNFLFERANYIKKDFGGHCWLLEKDQIALVDSDFELKEHISLNDRFVDNGFNLVKVFHNKLSNESWVLDQNGDFFLVKKSPVIFDYFLEPRTDVKIFKTEENYWVFQGGKIKIFDKKNHKLLRILKGFINRTHITSFNGQNVWVVDRNDIYKFTPSGELLQKYPREPGELFDAMESSEGYIWTGEVLGARVFDPKTNTTTYFDCDPNKPEGIGYFHRGNIVFEDSEGQLWIGTDGDGLKKYLPETQEFTHYRHQIGNTQTINNNFINTIFEDNDHVLWVGTNSGLCSFDRANNVFTQLNHDIIKDKIINSIQQDMDGNLWVGTPNGLIKFNYTDNEIRILNSQDGLISHKIGLSSCMLDNGHLVFSTNKGLMVFDPKKVEPKKNVPAVYIAKLWVNNELVQPNSSYIKRSIEVEDNLYLEHTDKKIELEFQAIQYVNTQRCQYSYKLEGFDTSWTIANGTKATYTNLPSGNYKFLLKASNEDGIWDTKITHLNIVVKPPFWELFWVKFIFVSLLILLLTLVLLRIIKRERIKNKFALEKERVYQFEELAQMKLRFFTNISHELRTPLTLIASPLDQYTKYGVAPDSKILRMMHRNSNRLLELVNQILDFRKLESDQKLKVKLQNDLSICNNIHDAYAYWSKEKGIEFSCKQPNVNYGVYFDSDILEKIISNLISNAFKFTPKNGKIELNVAYSCVDVDSQARVSKGYLNIEVVDNGMGIPKKYQEKVFERYYQLDETPNKGYSTGIGLSLISELVKLHGGNIQLKSEEDKGSLFKVSIPIGYKDHGIDVTPTLESTKNKEDGKTVVLIIEDNEDIRSYLCLELEDDYKILQAENGEQGFKMAVESIPDLIISDIMMSKLDGIQVANQLKTNELTSHIPLIFLTAKTGLENVLKGLETGAEDYIQKPFSLSEIKLKIQNRLKSRRQLVKKYQKESLVSDTPTTLDNYLVKINDVIDQQIDNTEFSIDLLCQELAIGRSQLYRKIQALTGKTIIEYVNTYKLSKAMQLLKEGQLSIKEIAFKVGYNDNRYFSRVFRKEFGCPPSSYFSKK</sequence>
<evidence type="ECO:0000313" key="17">
    <source>
        <dbReference type="EMBL" id="RTE54295.1"/>
    </source>
</evidence>
<dbReference type="InterPro" id="IPR018060">
    <property type="entry name" value="HTH_AraC"/>
</dbReference>
<name>A0A3S0INW3_9FLAO</name>
<feature type="modified residue" description="4-aspartylphosphate" evidence="12">
    <location>
        <position position="1109"/>
    </location>
</feature>
<dbReference type="SUPFAM" id="SSF46689">
    <property type="entry name" value="Homeodomain-like"/>
    <property type="match status" value="1"/>
</dbReference>
<keyword evidence="13" id="KW-1133">Transmembrane helix</keyword>
<dbReference type="FunFam" id="3.30.565.10:FF:000037">
    <property type="entry name" value="Hybrid sensor histidine kinase/response regulator"/>
    <property type="match status" value="1"/>
</dbReference>
<dbReference type="SUPFAM" id="SSF55874">
    <property type="entry name" value="ATPase domain of HSP90 chaperone/DNA topoisomerase II/histidine kinase"/>
    <property type="match status" value="1"/>
</dbReference>